<reference evidence="2 3" key="1">
    <citation type="submission" date="2022-09" db="EMBL/GenBank/DDBJ databases">
        <title>Enrichment on poylsaccharides allowed isolation of novel metabolic and taxonomic groups of Haloarchaea.</title>
        <authorList>
            <person name="Sorokin D.Y."/>
            <person name="Elcheninov A.G."/>
            <person name="Khizhniak T.V."/>
            <person name="Kolganova T.V."/>
            <person name="Kublanov I.V."/>
        </authorList>
    </citation>
    <scope>NUCLEOTIDE SEQUENCE [LARGE SCALE GENOMIC DNA]</scope>
    <source>
        <strain evidence="2 3">AArc-m2/3/4</strain>
    </source>
</reference>
<keyword evidence="3" id="KW-1185">Reference proteome</keyword>
<comment type="caution">
    <text evidence="2">The sequence shown here is derived from an EMBL/GenBank/DDBJ whole genome shotgun (WGS) entry which is preliminary data.</text>
</comment>
<keyword evidence="1" id="KW-0472">Membrane</keyword>
<protein>
    <submittedName>
        <fullName evidence="2">Uncharacterized protein</fullName>
    </submittedName>
</protein>
<accession>A0ABT2QA57</accession>
<dbReference type="Proteomes" id="UP001320972">
    <property type="component" value="Unassembled WGS sequence"/>
</dbReference>
<proteinExistence type="predicted"/>
<feature type="transmembrane region" description="Helical" evidence="1">
    <location>
        <begin position="38"/>
        <end position="56"/>
    </location>
</feature>
<evidence type="ECO:0000313" key="3">
    <source>
        <dbReference type="Proteomes" id="UP001320972"/>
    </source>
</evidence>
<keyword evidence="1" id="KW-1133">Transmembrane helix</keyword>
<name>A0ABT2QA57_9EURY</name>
<organism evidence="2 3">
    <name type="scientific">Natronoglomus mannanivorans</name>
    <dbReference type="NCBI Taxonomy" id="2979990"/>
    <lineage>
        <taxon>Archaea</taxon>
        <taxon>Methanobacteriati</taxon>
        <taxon>Methanobacteriota</taxon>
        <taxon>Stenosarchaea group</taxon>
        <taxon>Halobacteria</taxon>
        <taxon>Halobacteriales</taxon>
        <taxon>Natrialbaceae</taxon>
        <taxon>Natronoglomus</taxon>
    </lineage>
</organism>
<evidence type="ECO:0000256" key="1">
    <source>
        <dbReference type="SAM" id="Phobius"/>
    </source>
</evidence>
<feature type="transmembrane region" description="Helical" evidence="1">
    <location>
        <begin position="12"/>
        <end position="32"/>
    </location>
</feature>
<keyword evidence="1" id="KW-0812">Transmembrane</keyword>
<feature type="transmembrane region" description="Helical" evidence="1">
    <location>
        <begin position="89"/>
        <end position="107"/>
    </location>
</feature>
<gene>
    <name evidence="2" type="ORF">OB955_03500</name>
</gene>
<evidence type="ECO:0000313" key="2">
    <source>
        <dbReference type="EMBL" id="MCU4971803.1"/>
    </source>
</evidence>
<dbReference type="EMBL" id="JAOPKB010000001">
    <property type="protein sequence ID" value="MCU4971803.1"/>
    <property type="molecule type" value="Genomic_DNA"/>
</dbReference>
<dbReference type="RefSeq" id="WP_338006961.1">
    <property type="nucleotide sequence ID" value="NZ_JAOPKB010000001.1"/>
</dbReference>
<sequence>MTGSRIASLRDRLDTTDLVALAVLLAVVYATTDGTLESVSSMLVLLVLVPVFRWVLEFLEIGDTTAGLLLGSLVAALGAGAVVVDGSLWIGAGLFAVGCWLVLDTIYESKHGDQTARTDPEDDITEAEMYTLMGHSQWVLEALQEASRPLSAKELRERTGLTEDELEATLEITQGNGTVDRVGNGYVVDESELGGVAFVRGIVRSVGARIFRPFRLFRPSK</sequence>